<dbReference type="AlphaFoldDB" id="A0A6M5YWB0"/>
<dbReference type="Proteomes" id="UP000503447">
    <property type="component" value="Chromosome"/>
</dbReference>
<dbReference type="GO" id="GO:0019171">
    <property type="term" value="F:(3R)-hydroxyacyl-[acyl-carrier-protein] dehydratase activity"/>
    <property type="evidence" value="ECO:0007669"/>
    <property type="project" value="UniProtKB-EC"/>
</dbReference>
<dbReference type="PANTHER" id="PTHR30272">
    <property type="entry name" value="3-HYDROXYACYL-[ACYL-CARRIER-PROTEIN] DEHYDRATASE"/>
    <property type="match status" value="1"/>
</dbReference>
<dbReference type="CDD" id="cd01288">
    <property type="entry name" value="FabZ"/>
    <property type="match status" value="1"/>
</dbReference>
<dbReference type="InterPro" id="IPR013114">
    <property type="entry name" value="FabA_FabZ"/>
</dbReference>
<keyword evidence="3" id="KW-1185">Reference proteome</keyword>
<keyword evidence="1 2" id="KW-0456">Lyase</keyword>
<dbReference type="KEGG" id="ftj:FTUN_5903"/>
<dbReference type="PANTHER" id="PTHR30272:SF1">
    <property type="entry name" value="3-HYDROXYACYL-[ACYL-CARRIER-PROTEIN] DEHYDRATASE"/>
    <property type="match status" value="1"/>
</dbReference>
<gene>
    <name evidence="2" type="ORF">FTUN_5903</name>
</gene>
<proteinExistence type="predicted"/>
<evidence type="ECO:0000313" key="3">
    <source>
        <dbReference type="Proteomes" id="UP000503447"/>
    </source>
</evidence>
<evidence type="ECO:0000313" key="2">
    <source>
        <dbReference type="EMBL" id="QJW98315.1"/>
    </source>
</evidence>
<dbReference type="SUPFAM" id="SSF54637">
    <property type="entry name" value="Thioesterase/thiol ester dehydrase-isomerase"/>
    <property type="match status" value="1"/>
</dbReference>
<evidence type="ECO:0000256" key="1">
    <source>
        <dbReference type="ARBA" id="ARBA00023239"/>
    </source>
</evidence>
<dbReference type="Pfam" id="PF07977">
    <property type="entry name" value="FabA"/>
    <property type="match status" value="1"/>
</dbReference>
<dbReference type="RefSeq" id="WP_171473530.1">
    <property type="nucleotide sequence ID" value="NZ_CP053452.2"/>
</dbReference>
<protein>
    <submittedName>
        <fullName evidence="2">3-hydroxyacyl-[acyl-carrier-protein] dehydratase, FabZ form</fullName>
        <ecNumber evidence="2">4.2.1.59</ecNumber>
    </submittedName>
</protein>
<accession>A0A6M5YWB0</accession>
<name>A0A6M5YWB0_9BACT</name>
<dbReference type="Gene3D" id="3.10.129.10">
    <property type="entry name" value="Hotdog Thioesterase"/>
    <property type="match status" value="1"/>
</dbReference>
<sequence>MTAEQPVLESLDFNFDTPLAGIEEIRTANPHRYEFEMLSGIVHVDPQKHRIIGFKEIRDSDFWARGHMPGFPLFPGVLMCEAAAQMCGYYYITQKVGEAGVLLGLAGVDEARFSRPVRPGERLVMVGTGLKVHRRLTRFRVVGQVGTEKAFEAVITGVPLGKMEDLRGA</sequence>
<dbReference type="InterPro" id="IPR029069">
    <property type="entry name" value="HotDog_dom_sf"/>
</dbReference>
<dbReference type="EC" id="4.2.1.59" evidence="2"/>
<organism evidence="2 3">
    <name type="scientific">Frigoriglobus tundricola</name>
    <dbReference type="NCBI Taxonomy" id="2774151"/>
    <lineage>
        <taxon>Bacteria</taxon>
        <taxon>Pseudomonadati</taxon>
        <taxon>Planctomycetota</taxon>
        <taxon>Planctomycetia</taxon>
        <taxon>Gemmatales</taxon>
        <taxon>Gemmataceae</taxon>
        <taxon>Frigoriglobus</taxon>
    </lineage>
</organism>
<dbReference type="EMBL" id="CP053452">
    <property type="protein sequence ID" value="QJW98315.1"/>
    <property type="molecule type" value="Genomic_DNA"/>
</dbReference>
<reference evidence="3" key="1">
    <citation type="submission" date="2020-05" db="EMBL/GenBank/DDBJ databases">
        <title>Frigoriglobus tundricola gen. nov., sp. nov., a psychrotolerant cellulolytic planctomycete of the family Gemmataceae with two divergent copies of 16S rRNA gene.</title>
        <authorList>
            <person name="Kulichevskaya I.S."/>
            <person name="Ivanova A.A."/>
            <person name="Naumoff D.G."/>
            <person name="Beletsky A.V."/>
            <person name="Rijpstra W.I.C."/>
            <person name="Sinninghe Damste J.S."/>
            <person name="Mardanov A.V."/>
            <person name="Ravin N.V."/>
            <person name="Dedysh S.N."/>
        </authorList>
    </citation>
    <scope>NUCLEOTIDE SEQUENCE [LARGE SCALE GENOMIC DNA]</scope>
    <source>
        <strain evidence="3">PL17</strain>
    </source>
</reference>